<sequence length="366" mass="42902">MTLPKYALAYDACTLDELRIFVYDRNLTERTSSTNREECIHLLRDADKSSTFRFPDLAAEIRNRVYEELLSLHDNGKCHPQILRASKSIHRDASEMIYSINTPTIRFVANDLLFLEKRRARYDRRYEPTTKLNPAPWPLPFLKFEKVRILLDEEALYDAVDEGYPRSAWENDVLWSLELYALVTFLQNSHSLRNVVVEGKAFDTVNHLGCKISTESRMEEHSFPLSRLCANFKVEFKNMDHWPNFEAKVREDARVHKDLLRYNILLGMQCVQTERVYCHRLLGTLGKIAPLEVVEEFQRISSQMNWRYDVICWLNADMEQHMKNIIIKSSPILDEIFSLATSRNHGDPQTEEYVEAHAIRLSLDIQ</sequence>
<name>A0A139HEL8_9PEZI</name>
<keyword evidence="2" id="KW-1185">Reference proteome</keyword>
<proteinExistence type="predicted"/>
<comment type="caution">
    <text evidence="1">The sequence shown here is derived from an EMBL/GenBank/DDBJ whole genome shotgun (WGS) entry which is preliminary data.</text>
</comment>
<accession>A0A139HEL8</accession>
<organism evidence="1 2">
    <name type="scientific">Pseudocercospora eumusae</name>
    <dbReference type="NCBI Taxonomy" id="321146"/>
    <lineage>
        <taxon>Eukaryota</taxon>
        <taxon>Fungi</taxon>
        <taxon>Dikarya</taxon>
        <taxon>Ascomycota</taxon>
        <taxon>Pezizomycotina</taxon>
        <taxon>Dothideomycetes</taxon>
        <taxon>Dothideomycetidae</taxon>
        <taxon>Mycosphaerellales</taxon>
        <taxon>Mycosphaerellaceae</taxon>
        <taxon>Pseudocercospora</taxon>
    </lineage>
</organism>
<evidence type="ECO:0000313" key="1">
    <source>
        <dbReference type="EMBL" id="KXT00878.1"/>
    </source>
</evidence>
<evidence type="ECO:0000313" key="2">
    <source>
        <dbReference type="Proteomes" id="UP000070133"/>
    </source>
</evidence>
<dbReference type="Proteomes" id="UP000070133">
    <property type="component" value="Unassembled WGS sequence"/>
</dbReference>
<protein>
    <submittedName>
        <fullName evidence="1">Uncharacterized protein</fullName>
    </submittedName>
</protein>
<dbReference type="AlphaFoldDB" id="A0A139HEL8"/>
<dbReference type="OrthoDB" id="3649689at2759"/>
<reference evidence="1 2" key="1">
    <citation type="submission" date="2015-07" db="EMBL/GenBank/DDBJ databases">
        <title>Comparative genomics of the Sigatoka disease complex on banana suggests a link between parallel evolutionary changes in Pseudocercospora fijiensis and Pseudocercospora eumusae and increased virulence on the banana host.</title>
        <authorList>
            <person name="Chang T.-C."/>
            <person name="Salvucci A."/>
            <person name="Crous P.W."/>
            <person name="Stergiopoulos I."/>
        </authorList>
    </citation>
    <scope>NUCLEOTIDE SEQUENCE [LARGE SCALE GENOMIC DNA]</scope>
    <source>
        <strain evidence="1 2">CBS 114824</strain>
    </source>
</reference>
<dbReference type="EMBL" id="LFZN01000066">
    <property type="protein sequence ID" value="KXT00878.1"/>
    <property type="molecule type" value="Genomic_DNA"/>
</dbReference>
<gene>
    <name evidence="1" type="ORF">AC578_974</name>
</gene>